<evidence type="ECO:0000256" key="1">
    <source>
        <dbReference type="SAM" id="SignalP"/>
    </source>
</evidence>
<sequence length="53" mass="5816">MIRLLCTSILTAVATHVWAQPGNIFIVTSHVLGLSENDFKGNGNIELFNLMSQ</sequence>
<feature type="non-terminal residue" evidence="2">
    <location>
        <position position="53"/>
    </location>
</feature>
<name>A0A2G9TPL6_TELCI</name>
<dbReference type="EMBL" id="KZ356514">
    <property type="protein sequence ID" value="PIO59946.1"/>
    <property type="molecule type" value="Genomic_DNA"/>
</dbReference>
<protein>
    <submittedName>
        <fullName evidence="2">Uncharacterized protein</fullName>
    </submittedName>
</protein>
<evidence type="ECO:0000313" key="3">
    <source>
        <dbReference type="Proteomes" id="UP000230423"/>
    </source>
</evidence>
<reference evidence="2 3" key="1">
    <citation type="submission" date="2015-09" db="EMBL/GenBank/DDBJ databases">
        <title>Draft genome of the parasitic nematode Teladorsagia circumcincta isolate WARC Sus (inbred).</title>
        <authorList>
            <person name="Mitreva M."/>
        </authorList>
    </citation>
    <scope>NUCLEOTIDE SEQUENCE [LARGE SCALE GENOMIC DNA]</scope>
    <source>
        <strain evidence="2 3">S</strain>
    </source>
</reference>
<dbReference type="AlphaFoldDB" id="A0A2G9TPL6"/>
<dbReference type="Proteomes" id="UP000230423">
    <property type="component" value="Unassembled WGS sequence"/>
</dbReference>
<evidence type="ECO:0000313" key="2">
    <source>
        <dbReference type="EMBL" id="PIO59946.1"/>
    </source>
</evidence>
<keyword evidence="1" id="KW-0732">Signal</keyword>
<feature type="chain" id="PRO_5013641360" evidence="1">
    <location>
        <begin position="20"/>
        <end position="53"/>
    </location>
</feature>
<gene>
    <name evidence="2" type="ORF">TELCIR_18575</name>
</gene>
<feature type="signal peptide" evidence="1">
    <location>
        <begin position="1"/>
        <end position="19"/>
    </location>
</feature>
<keyword evidence="3" id="KW-1185">Reference proteome</keyword>
<organism evidence="2 3">
    <name type="scientific">Teladorsagia circumcincta</name>
    <name type="common">Brown stomach worm</name>
    <name type="synonym">Ostertagia circumcincta</name>
    <dbReference type="NCBI Taxonomy" id="45464"/>
    <lineage>
        <taxon>Eukaryota</taxon>
        <taxon>Metazoa</taxon>
        <taxon>Ecdysozoa</taxon>
        <taxon>Nematoda</taxon>
        <taxon>Chromadorea</taxon>
        <taxon>Rhabditida</taxon>
        <taxon>Rhabditina</taxon>
        <taxon>Rhabditomorpha</taxon>
        <taxon>Strongyloidea</taxon>
        <taxon>Trichostrongylidae</taxon>
        <taxon>Teladorsagia</taxon>
    </lineage>
</organism>
<accession>A0A2G9TPL6</accession>
<proteinExistence type="predicted"/>